<comment type="similarity">
    <text evidence="2 8">Belongs to the ammonia transporter channel (TC 1.A.11.2) family.</text>
</comment>
<dbReference type="GO" id="GO:0097272">
    <property type="term" value="P:ammonium homeostasis"/>
    <property type="evidence" value="ECO:0007669"/>
    <property type="project" value="TreeGrafter"/>
</dbReference>
<feature type="transmembrane region" description="Helical" evidence="8">
    <location>
        <begin position="351"/>
        <end position="369"/>
    </location>
</feature>
<dbReference type="Pfam" id="PF00909">
    <property type="entry name" value="Ammonium_transp"/>
    <property type="match status" value="1"/>
</dbReference>
<dbReference type="InterPro" id="IPR018047">
    <property type="entry name" value="Ammonium_transpt_CS"/>
</dbReference>
<evidence type="ECO:0000259" key="9">
    <source>
        <dbReference type="Pfam" id="PF00909"/>
    </source>
</evidence>
<evidence type="ECO:0000256" key="3">
    <source>
        <dbReference type="ARBA" id="ARBA00022448"/>
    </source>
</evidence>
<feature type="transmembrane region" description="Helical" evidence="8">
    <location>
        <begin position="321"/>
        <end position="339"/>
    </location>
</feature>
<dbReference type="Gene3D" id="1.10.3430.10">
    <property type="entry name" value="Ammonium transporter AmtB like domains"/>
    <property type="match status" value="1"/>
</dbReference>
<keyword evidence="6 8" id="KW-0472">Membrane</keyword>
<feature type="transmembrane region" description="Helical" evidence="8">
    <location>
        <begin position="118"/>
        <end position="135"/>
    </location>
</feature>
<name>A0A0K2STH0_ALETA</name>
<dbReference type="GO" id="GO:0005886">
    <property type="term" value="C:plasma membrane"/>
    <property type="evidence" value="ECO:0007669"/>
    <property type="project" value="UniProtKB-SubCell"/>
</dbReference>
<keyword evidence="3 8" id="KW-0813">Transport</keyword>
<feature type="transmembrane region" description="Helical" evidence="8">
    <location>
        <begin position="265"/>
        <end position="283"/>
    </location>
</feature>
<keyword evidence="5 8" id="KW-1133">Transmembrane helix</keyword>
<feature type="transmembrane region" description="Helical" evidence="8">
    <location>
        <begin position="32"/>
        <end position="53"/>
    </location>
</feature>
<feature type="domain" description="Ammonium transporter AmtB-like" evidence="9">
    <location>
        <begin position="32"/>
        <end position="435"/>
    </location>
</feature>
<evidence type="ECO:0000256" key="1">
    <source>
        <dbReference type="ARBA" id="ARBA00004141"/>
    </source>
</evidence>
<evidence type="ECO:0000313" key="10">
    <source>
        <dbReference type="EMBL" id="BAS31034.1"/>
    </source>
</evidence>
<dbReference type="PANTHER" id="PTHR11730">
    <property type="entry name" value="AMMONIUM TRANSPORTER"/>
    <property type="match status" value="1"/>
</dbReference>
<dbReference type="EMBL" id="AB738893">
    <property type="protein sequence ID" value="BAS31034.1"/>
    <property type="molecule type" value="mRNA"/>
</dbReference>
<keyword evidence="4 8" id="KW-0812">Transmembrane</keyword>
<dbReference type="InterPro" id="IPR024041">
    <property type="entry name" value="NH4_transpt_AmtB-like_dom"/>
</dbReference>
<dbReference type="InterPro" id="IPR001905">
    <property type="entry name" value="Ammonium_transpt"/>
</dbReference>
<feature type="transmembrane region" description="Helical" evidence="8">
    <location>
        <begin position="185"/>
        <end position="208"/>
    </location>
</feature>
<dbReference type="SUPFAM" id="SSF111352">
    <property type="entry name" value="Ammonium transporter"/>
    <property type="match status" value="1"/>
</dbReference>
<evidence type="ECO:0000256" key="7">
    <source>
        <dbReference type="ARBA" id="ARBA00023177"/>
    </source>
</evidence>
<dbReference type="AlphaFoldDB" id="A0A0K2STH0"/>
<organism evidence="10">
    <name type="scientific">Alexandrium tamarense</name>
    <name type="common">Red tide dinoflagellate</name>
    <name type="synonym">Gonyaulax tamarensis</name>
    <dbReference type="NCBI Taxonomy" id="2926"/>
    <lineage>
        <taxon>Eukaryota</taxon>
        <taxon>Sar</taxon>
        <taxon>Alveolata</taxon>
        <taxon>Dinophyceae</taxon>
        <taxon>Gonyaulacales</taxon>
        <taxon>Pyrocystaceae</taxon>
        <taxon>Alexandrium</taxon>
    </lineage>
</organism>
<dbReference type="NCBIfam" id="TIGR00836">
    <property type="entry name" value="amt"/>
    <property type="match status" value="1"/>
</dbReference>
<feature type="transmembrane region" description="Helical" evidence="8">
    <location>
        <begin position="295"/>
        <end position="315"/>
    </location>
</feature>
<feature type="transmembrane region" description="Helical" evidence="8">
    <location>
        <begin position="142"/>
        <end position="165"/>
    </location>
</feature>
<sequence>MTTLTALESEVNELRTKLNQLESGHNESLDTIWMMLCAMLVFFMHAGFSLLEAGSVRFKNTQNILAKNLIVVTGGFLCWYVLGYALALGAVEEPNKFSGGTNFVMDGLWDDKTTFRTWFFQGAFCATGATIVSGAMAERTKLLGFSIYVVLMTSIIYPIVAYWGWSGSGFLYYEETKSIVGPSYMDFAGSGIVHMVGGVGALCGAIIVGARNGRFDSETADEFDGHSVPFCVLGTFFLWFGWYGFNPGSTLEMHDTAAATKAGLVATNTTLAPCVSGLLVFLLRAKVVQPRRLDVGGFCNGILAGLVAITAGCAFVKSWEAILIGLFGGLIYQGASMLLKLLKIDDVVDAFPVHGACGAWGVLALGFFGNPDEGMGGNGVFYGGDQLGVQIVALLLIALWSAYLSVAAFLPLRMLGALRLSDDFQKQGADVMEHSPSKAYADQGASKNETTLV</sequence>
<dbReference type="InterPro" id="IPR029020">
    <property type="entry name" value="Ammonium/urea_transptr"/>
</dbReference>
<keyword evidence="7 8" id="KW-0924">Ammonia transport</keyword>
<reference evidence="10" key="1">
    <citation type="submission" date="2012-07" db="EMBL/GenBank/DDBJ databases">
        <title>Molecular cloning and characterization of ammonium transporter in the dinoflagellate Alexandrium tamarense (Dinophyceae).</title>
        <authorList>
            <person name="Kobiyama A."/>
            <person name="Okiyama S."/>
            <person name="Ogata T."/>
        </authorList>
    </citation>
    <scope>NUCLEOTIDE SEQUENCE</scope>
</reference>
<evidence type="ECO:0000256" key="2">
    <source>
        <dbReference type="ARBA" id="ARBA00005887"/>
    </source>
</evidence>
<feature type="transmembrane region" description="Helical" evidence="8">
    <location>
        <begin position="389"/>
        <end position="410"/>
    </location>
</feature>
<protein>
    <recommendedName>
        <fullName evidence="8">Ammonium transporter</fullName>
    </recommendedName>
</protein>
<evidence type="ECO:0000256" key="6">
    <source>
        <dbReference type="ARBA" id="ARBA00023136"/>
    </source>
</evidence>
<feature type="transmembrane region" description="Helical" evidence="8">
    <location>
        <begin position="228"/>
        <end position="245"/>
    </location>
</feature>
<dbReference type="PROSITE" id="PS01219">
    <property type="entry name" value="AMMONIUM_TRANSP"/>
    <property type="match status" value="1"/>
</dbReference>
<dbReference type="SMR" id="A0A0K2STH0"/>
<dbReference type="PANTHER" id="PTHR11730:SF6">
    <property type="entry name" value="AMMONIUM TRANSPORTER"/>
    <property type="match status" value="1"/>
</dbReference>
<comment type="subcellular location">
    <subcellularLocation>
        <location evidence="8">Cell membrane</location>
        <topology evidence="8">Multi-pass membrane protein</topology>
    </subcellularLocation>
    <subcellularLocation>
        <location evidence="1">Membrane</location>
        <topology evidence="1">Multi-pass membrane protein</topology>
    </subcellularLocation>
</comment>
<gene>
    <name evidence="10" type="primary">AltAMT13-4</name>
</gene>
<proteinExistence type="evidence at transcript level"/>
<feature type="transmembrane region" description="Helical" evidence="8">
    <location>
        <begin position="65"/>
        <end position="87"/>
    </location>
</feature>
<dbReference type="FunFam" id="1.10.3430.10:FF:000008">
    <property type="entry name" value="Ammonium transporter"/>
    <property type="match status" value="1"/>
</dbReference>
<evidence type="ECO:0000256" key="5">
    <source>
        <dbReference type="ARBA" id="ARBA00022989"/>
    </source>
</evidence>
<accession>A0A0K2STH0</accession>
<evidence type="ECO:0000256" key="4">
    <source>
        <dbReference type="ARBA" id="ARBA00022692"/>
    </source>
</evidence>
<evidence type="ECO:0000256" key="8">
    <source>
        <dbReference type="RuleBase" id="RU362002"/>
    </source>
</evidence>
<dbReference type="GO" id="GO:0008519">
    <property type="term" value="F:ammonium channel activity"/>
    <property type="evidence" value="ECO:0007669"/>
    <property type="project" value="InterPro"/>
</dbReference>